<keyword evidence="7" id="KW-0496">Mitochondrion</keyword>
<evidence type="ECO:0000313" key="10">
    <source>
        <dbReference type="EMBL" id="KAH8986703.1"/>
    </source>
</evidence>
<dbReference type="Gene3D" id="3.40.50.620">
    <property type="entry name" value="HUPs"/>
    <property type="match status" value="1"/>
</dbReference>
<feature type="domain" description="Electron transfer flavoprotein alpha/beta-subunit N-terminal" evidence="8">
    <location>
        <begin position="32"/>
        <end position="226"/>
    </location>
</feature>
<evidence type="ECO:0000256" key="4">
    <source>
        <dbReference type="ARBA" id="ARBA00022982"/>
    </source>
</evidence>
<dbReference type="PIRSF" id="PIRSF000090">
    <property type="entry name" value="Beta-ETF"/>
    <property type="match status" value="1"/>
</dbReference>
<organism evidence="10 11">
    <name type="scientific">Lactarius akahatsu</name>
    <dbReference type="NCBI Taxonomy" id="416441"/>
    <lineage>
        <taxon>Eukaryota</taxon>
        <taxon>Fungi</taxon>
        <taxon>Dikarya</taxon>
        <taxon>Basidiomycota</taxon>
        <taxon>Agaricomycotina</taxon>
        <taxon>Agaricomycetes</taxon>
        <taxon>Russulales</taxon>
        <taxon>Russulaceae</taxon>
        <taxon>Lactarius</taxon>
    </lineage>
</organism>
<comment type="subunit">
    <text evidence="7">Heterodimer of an alpha and a beta subunit.</text>
</comment>
<dbReference type="CDD" id="cd01714">
    <property type="entry name" value="ETF_beta"/>
    <property type="match status" value="1"/>
</dbReference>
<evidence type="ECO:0000256" key="2">
    <source>
        <dbReference type="ARBA" id="ARBA00007557"/>
    </source>
</evidence>
<comment type="subcellular location">
    <subcellularLocation>
        <location evidence="1 7">Mitochondrion matrix</location>
    </subcellularLocation>
</comment>
<dbReference type="AlphaFoldDB" id="A0AAD4QBC1"/>
<dbReference type="PANTHER" id="PTHR21294">
    <property type="entry name" value="ELECTRON TRANSFER FLAVOPROTEIN BETA-SUBUNIT"/>
    <property type="match status" value="1"/>
</dbReference>
<dbReference type="InterPro" id="IPR012255">
    <property type="entry name" value="ETF_b"/>
</dbReference>
<keyword evidence="11" id="KW-1185">Reference proteome</keyword>
<evidence type="ECO:0000256" key="7">
    <source>
        <dbReference type="PIRNR" id="PIRNR000090"/>
    </source>
</evidence>
<dbReference type="PANTHER" id="PTHR21294:SF8">
    <property type="entry name" value="ELECTRON TRANSFER FLAVOPROTEIN SUBUNIT BETA"/>
    <property type="match status" value="1"/>
</dbReference>
<dbReference type="GO" id="GO:0009063">
    <property type="term" value="P:amino acid catabolic process"/>
    <property type="evidence" value="ECO:0007669"/>
    <property type="project" value="TreeGrafter"/>
</dbReference>
<evidence type="ECO:0000256" key="6">
    <source>
        <dbReference type="ARBA" id="ARBA00070315"/>
    </source>
</evidence>
<comment type="cofactor">
    <cofactor evidence="7">
        <name>FAD</name>
        <dbReference type="ChEBI" id="CHEBI:57692"/>
    </cofactor>
    <text evidence="7">Binds 1 FAD per dimer.</text>
</comment>
<reference evidence="10" key="1">
    <citation type="submission" date="2022-01" db="EMBL/GenBank/DDBJ databases">
        <title>Comparative genomics reveals a dynamic genome evolution in the ectomycorrhizal milk-cap (Lactarius) mushrooms.</title>
        <authorList>
            <consortium name="DOE Joint Genome Institute"/>
            <person name="Lebreton A."/>
            <person name="Tang N."/>
            <person name="Kuo A."/>
            <person name="LaButti K."/>
            <person name="Drula E."/>
            <person name="Barry K."/>
            <person name="Clum A."/>
            <person name="Lipzen A."/>
            <person name="Mousain D."/>
            <person name="Ng V."/>
            <person name="Wang R."/>
            <person name="Wang X."/>
            <person name="Dai Y."/>
            <person name="Henrissat B."/>
            <person name="Grigoriev I.V."/>
            <person name="Guerin-Laguette A."/>
            <person name="Yu F."/>
            <person name="Martin F.M."/>
        </authorList>
    </citation>
    <scope>NUCLEOTIDE SEQUENCE</scope>
    <source>
        <strain evidence="10">QP</strain>
    </source>
</reference>
<name>A0AAD4QBC1_9AGAM</name>
<comment type="function">
    <text evidence="5 7">The electron transfer flavoprotein serves as a specific electron acceptor for several dehydrogenases, including five acyl-CoA dehydrogenases, glutaryl-CoA and sarcosine dehydrogenase. It transfers the electrons to the main mitochondrial respiratory chain via ETF-ubiquinone oxidoreductase (ETF dehydrogenase).</text>
</comment>
<dbReference type="InterPro" id="IPR014729">
    <property type="entry name" value="Rossmann-like_a/b/a_fold"/>
</dbReference>
<evidence type="ECO:0000313" key="9">
    <source>
        <dbReference type="EMBL" id="KAH8978099.1"/>
    </source>
</evidence>
<dbReference type="SUPFAM" id="SSF52402">
    <property type="entry name" value="Adenine nucleotide alpha hydrolases-like"/>
    <property type="match status" value="1"/>
</dbReference>
<evidence type="ECO:0000313" key="11">
    <source>
        <dbReference type="Proteomes" id="UP001201163"/>
    </source>
</evidence>
<dbReference type="GO" id="GO:0009055">
    <property type="term" value="F:electron transfer activity"/>
    <property type="evidence" value="ECO:0007669"/>
    <property type="project" value="InterPro"/>
</dbReference>
<dbReference type="SMART" id="SM00893">
    <property type="entry name" value="ETF"/>
    <property type="match status" value="1"/>
</dbReference>
<proteinExistence type="inferred from homology"/>
<sequence length="263" mass="28247">MRPTTARLLNILVPVKRCVDYAVKIRVNAQQTGIDANVKHSMNPFDEIAVEEAVRLRERLKDKVKSITVVTIGPAKAAETLRTALAMGADSGIHIEVPESAPAPEPLGVARALRAVVERRRETDLVIMGKQAIDDDLGQTGQMLAALLGAAQATCASALEVDVEKRVARVRTEIDGGAQELVCTLPAVVTTDLRLNEPRYASLPNIMKAKKKPIEKLTPADLGVDLTPVLETIKVTEPPKRVGGGKVSSVDELVGRLKEAGFT</sequence>
<evidence type="ECO:0000256" key="3">
    <source>
        <dbReference type="ARBA" id="ARBA00022448"/>
    </source>
</evidence>
<comment type="similarity">
    <text evidence="2 7">Belongs to the ETF beta-subunit/FixA family.</text>
</comment>
<dbReference type="InterPro" id="IPR014730">
    <property type="entry name" value="ETF_a/b_N"/>
</dbReference>
<dbReference type="GO" id="GO:0005759">
    <property type="term" value="C:mitochondrial matrix"/>
    <property type="evidence" value="ECO:0007669"/>
    <property type="project" value="UniProtKB-SubCell"/>
</dbReference>
<evidence type="ECO:0000256" key="5">
    <source>
        <dbReference type="ARBA" id="ARBA00025416"/>
    </source>
</evidence>
<dbReference type="InterPro" id="IPR033948">
    <property type="entry name" value="ETF_beta_N"/>
</dbReference>
<dbReference type="EMBL" id="JAKELL010000052">
    <property type="protein sequence ID" value="KAH8986703.1"/>
    <property type="molecule type" value="Genomic_DNA"/>
</dbReference>
<evidence type="ECO:0000259" key="8">
    <source>
        <dbReference type="SMART" id="SM00893"/>
    </source>
</evidence>
<gene>
    <name evidence="10" type="ORF">EDB92DRAFT_2116320</name>
    <name evidence="9" type="ORF">EDB92DRAFT_653469</name>
</gene>
<protein>
    <recommendedName>
        <fullName evidence="6 7">Probable electron transfer flavoprotein subunit beta</fullName>
    </recommendedName>
</protein>
<dbReference type="GO" id="GO:0033539">
    <property type="term" value="P:fatty acid beta-oxidation using acyl-CoA dehydrogenase"/>
    <property type="evidence" value="ECO:0007669"/>
    <property type="project" value="TreeGrafter"/>
</dbReference>
<accession>A0AAD4QBC1</accession>
<keyword evidence="3 7" id="KW-0813">Transport</keyword>
<dbReference type="EMBL" id="JAKELL010000251">
    <property type="protein sequence ID" value="KAH8978099.1"/>
    <property type="molecule type" value="Genomic_DNA"/>
</dbReference>
<dbReference type="Proteomes" id="UP001201163">
    <property type="component" value="Unassembled WGS sequence"/>
</dbReference>
<comment type="caution">
    <text evidence="10">The sequence shown here is derived from an EMBL/GenBank/DDBJ whole genome shotgun (WGS) entry which is preliminary data.</text>
</comment>
<evidence type="ECO:0000256" key="1">
    <source>
        <dbReference type="ARBA" id="ARBA00004305"/>
    </source>
</evidence>
<keyword evidence="4 7" id="KW-0249">Electron transport</keyword>
<comment type="cofactor">
    <cofactor evidence="7">
        <name>AMP</name>
        <dbReference type="ChEBI" id="CHEBI:456215"/>
    </cofactor>
    <text evidence="7">Binds 1 AMP per subunit.</text>
</comment>
<dbReference type="Pfam" id="PF01012">
    <property type="entry name" value="ETF"/>
    <property type="match status" value="1"/>
</dbReference>
<dbReference type="FunFam" id="3.40.50.620:FF:000011">
    <property type="entry name" value="Electron transfer flavoprotein subunit beta"/>
    <property type="match status" value="1"/>
</dbReference>